<sequence>MAHGARRDQGVIARVRPYNDHELRNNGKTIIEVVDDKTLTFDPKKTVSFSFHNAAQKGRDMLKKRNGQLQFINRCEQGKQQKAHPLFAVGSNQLAIALLAVVSTCYAARLDNSYIPPGNAYTPPHKVGLGGGGGGFRGTGQGNIFGSGGTYQSHGGGGGHGQDIPIVSYSSDNIGDGNYQFSYETGNGISVQEAGHQQGKTESVSGSFSYTGPDGAQYSISYTADENGFHPQGAHLPTPPPIPPEIQRGVELALAAEARGENQDGAYRGDDHIGGHGGGGGGGGGGGLYQGPNSYHTGGAGGYRY</sequence>
<dbReference type="InterPro" id="IPR031311">
    <property type="entry name" value="CHIT_BIND_RR_consensus"/>
</dbReference>
<feature type="region of interest" description="Disordered" evidence="3">
    <location>
        <begin position="193"/>
        <end position="212"/>
    </location>
</feature>
<dbReference type="GO" id="GO:0008010">
    <property type="term" value="F:structural constituent of chitin-based larval cuticle"/>
    <property type="evidence" value="ECO:0007669"/>
    <property type="project" value="TreeGrafter"/>
</dbReference>
<name>A0A026X1H0_OOCBI</name>
<dbReference type="InterPro" id="IPR050468">
    <property type="entry name" value="Cuticle_Struct_Prot"/>
</dbReference>
<organism evidence="4 5">
    <name type="scientific">Ooceraea biroi</name>
    <name type="common">Clonal raider ant</name>
    <name type="synonym">Cerapachys biroi</name>
    <dbReference type="NCBI Taxonomy" id="2015173"/>
    <lineage>
        <taxon>Eukaryota</taxon>
        <taxon>Metazoa</taxon>
        <taxon>Ecdysozoa</taxon>
        <taxon>Arthropoda</taxon>
        <taxon>Hexapoda</taxon>
        <taxon>Insecta</taxon>
        <taxon>Pterygota</taxon>
        <taxon>Neoptera</taxon>
        <taxon>Endopterygota</taxon>
        <taxon>Hymenoptera</taxon>
        <taxon>Apocrita</taxon>
        <taxon>Aculeata</taxon>
        <taxon>Formicoidea</taxon>
        <taxon>Formicidae</taxon>
        <taxon>Dorylinae</taxon>
        <taxon>Ooceraea</taxon>
    </lineage>
</organism>
<dbReference type="AlphaFoldDB" id="A0A026X1H0"/>
<gene>
    <name evidence="4" type="ORF">X777_04677</name>
</gene>
<dbReference type="PANTHER" id="PTHR10380:SF173">
    <property type="entry name" value="CUTICULAR PROTEIN 47EF, ISOFORM C-RELATED"/>
    <property type="match status" value="1"/>
</dbReference>
<dbReference type="OMA" id="QAPNRGH"/>
<dbReference type="InterPro" id="IPR000618">
    <property type="entry name" value="Insect_cuticle"/>
</dbReference>
<dbReference type="Proteomes" id="UP000053097">
    <property type="component" value="Unassembled WGS sequence"/>
</dbReference>
<dbReference type="PANTHER" id="PTHR10380">
    <property type="entry name" value="CUTICLE PROTEIN"/>
    <property type="match status" value="1"/>
</dbReference>
<keyword evidence="1 2" id="KW-0193">Cuticle</keyword>
<protein>
    <submittedName>
        <fullName evidence="4">Endocuticle structural glycoprotein SgAbd-2</fullName>
    </submittedName>
</protein>
<dbReference type="PRINTS" id="PR00947">
    <property type="entry name" value="CUTICLE"/>
</dbReference>
<dbReference type="Pfam" id="PF00379">
    <property type="entry name" value="Chitin_bind_4"/>
    <property type="match status" value="1"/>
</dbReference>
<dbReference type="PROSITE" id="PS00233">
    <property type="entry name" value="CHIT_BIND_RR_1"/>
    <property type="match status" value="1"/>
</dbReference>
<keyword evidence="5" id="KW-1185">Reference proteome</keyword>
<dbReference type="OrthoDB" id="6365759at2759"/>
<evidence type="ECO:0000256" key="1">
    <source>
        <dbReference type="ARBA" id="ARBA00022460"/>
    </source>
</evidence>
<evidence type="ECO:0000313" key="4">
    <source>
        <dbReference type="EMBL" id="EZA61866.1"/>
    </source>
</evidence>
<evidence type="ECO:0000256" key="2">
    <source>
        <dbReference type="PROSITE-ProRule" id="PRU00497"/>
    </source>
</evidence>
<dbReference type="PROSITE" id="PS51155">
    <property type="entry name" value="CHIT_BIND_RR_2"/>
    <property type="match status" value="1"/>
</dbReference>
<accession>A0A026X1H0</accession>
<reference evidence="4 5" key="1">
    <citation type="journal article" date="2014" name="Curr. Biol.">
        <title>The genome of the clonal raider ant Cerapachys biroi.</title>
        <authorList>
            <person name="Oxley P.R."/>
            <person name="Ji L."/>
            <person name="Fetter-Pruneda I."/>
            <person name="McKenzie S.K."/>
            <person name="Li C."/>
            <person name="Hu H."/>
            <person name="Zhang G."/>
            <person name="Kronauer D.J."/>
        </authorList>
    </citation>
    <scope>NUCLEOTIDE SEQUENCE [LARGE SCALE GENOMIC DNA]</scope>
</reference>
<evidence type="ECO:0000256" key="3">
    <source>
        <dbReference type="SAM" id="MobiDB-lite"/>
    </source>
</evidence>
<feature type="compositionally biased region" description="Polar residues" evidence="3">
    <location>
        <begin position="198"/>
        <end position="210"/>
    </location>
</feature>
<proteinExistence type="predicted"/>
<evidence type="ECO:0000313" key="5">
    <source>
        <dbReference type="Proteomes" id="UP000053097"/>
    </source>
</evidence>
<dbReference type="GO" id="GO:0062129">
    <property type="term" value="C:chitin-based extracellular matrix"/>
    <property type="evidence" value="ECO:0007669"/>
    <property type="project" value="TreeGrafter"/>
</dbReference>
<dbReference type="EMBL" id="KK107039">
    <property type="protein sequence ID" value="EZA61866.1"/>
    <property type="molecule type" value="Genomic_DNA"/>
</dbReference>